<dbReference type="InterPro" id="IPR019850">
    <property type="entry name" value="GldD-like"/>
</dbReference>
<gene>
    <name evidence="1" type="ORF">SAMN05421780_10322</name>
</gene>
<accession>A0A1I1GM64</accession>
<dbReference type="NCBIfam" id="TIGR03512">
    <property type="entry name" value="GldD_lipo"/>
    <property type="match status" value="1"/>
</dbReference>
<protein>
    <submittedName>
        <fullName evidence="1">Gliding motility-associated lipoprotein GldD</fullName>
    </submittedName>
</protein>
<dbReference type="Pfam" id="PF25593">
    <property type="entry name" value="GldD_lipo"/>
    <property type="match status" value="1"/>
</dbReference>
<keyword evidence="2" id="KW-1185">Reference proteome</keyword>
<name>A0A1I1GM64_9BACT</name>
<evidence type="ECO:0000313" key="1">
    <source>
        <dbReference type="EMBL" id="SFC12857.1"/>
    </source>
</evidence>
<proteinExistence type="predicted"/>
<keyword evidence="1" id="KW-0449">Lipoprotein</keyword>
<dbReference type="EMBL" id="FOLE01000003">
    <property type="protein sequence ID" value="SFC12857.1"/>
    <property type="molecule type" value="Genomic_DNA"/>
</dbReference>
<dbReference type="Proteomes" id="UP000199514">
    <property type="component" value="Unassembled WGS sequence"/>
</dbReference>
<reference evidence="1 2" key="1">
    <citation type="submission" date="2016-10" db="EMBL/GenBank/DDBJ databases">
        <authorList>
            <person name="de Groot N.N."/>
        </authorList>
    </citation>
    <scope>NUCLEOTIDE SEQUENCE [LARGE SCALE GENOMIC DNA]</scope>
    <source>
        <strain evidence="1 2">DSM 6793</strain>
    </source>
</reference>
<organism evidence="1 2">
    <name type="scientific">Flexibacter flexilis DSM 6793</name>
    <dbReference type="NCBI Taxonomy" id="927664"/>
    <lineage>
        <taxon>Bacteria</taxon>
        <taxon>Pseudomonadati</taxon>
        <taxon>Bacteroidota</taxon>
        <taxon>Cytophagia</taxon>
        <taxon>Cytophagales</taxon>
        <taxon>Flexibacteraceae</taxon>
        <taxon>Flexibacter</taxon>
    </lineage>
</organism>
<evidence type="ECO:0000313" key="2">
    <source>
        <dbReference type="Proteomes" id="UP000199514"/>
    </source>
</evidence>
<dbReference type="STRING" id="927664.SAMN05421780_10322"/>
<sequence>MSVLVLASCGGGEYVPKPKGYNRIDLPAHEYQAFPLADYPYSFEYSKHAKVVVDSGRLAEPYWIDVSYPQFDANVEITYKPLNHNTKKLYELIEDSRKLVSKHQIKAYSIEEYVEKTKSGSKAYSFVLSGQVPSQYQFYVTDSVNHFLRGALYFRTATQNDSLAPVIEFISEDMQHLFSTLEWRNKKK</sequence>
<dbReference type="AlphaFoldDB" id="A0A1I1GM64"/>